<dbReference type="EMBL" id="SBIW01000004">
    <property type="protein sequence ID" value="RWY52371.1"/>
    <property type="molecule type" value="Genomic_DNA"/>
</dbReference>
<keyword evidence="2" id="KW-1185">Reference proteome</keyword>
<reference evidence="1 2" key="1">
    <citation type="submission" date="2019-01" db="EMBL/GenBank/DDBJ databases">
        <title>Mucilaginibacter antarcticum sp. nov., isolated from antarctic soil.</title>
        <authorList>
            <person name="Yan Y.-Q."/>
            <person name="Du Z.-J."/>
        </authorList>
    </citation>
    <scope>NUCLEOTIDE SEQUENCE [LARGE SCALE GENOMIC DNA]</scope>
    <source>
        <strain evidence="1 2">F01003</strain>
    </source>
</reference>
<organism evidence="1 2">
    <name type="scientific">Mucilaginibacter gilvus</name>
    <dbReference type="NCBI Taxonomy" id="2305909"/>
    <lineage>
        <taxon>Bacteria</taxon>
        <taxon>Pseudomonadati</taxon>
        <taxon>Bacteroidota</taxon>
        <taxon>Sphingobacteriia</taxon>
        <taxon>Sphingobacteriales</taxon>
        <taxon>Sphingobacteriaceae</taxon>
        <taxon>Mucilaginibacter</taxon>
    </lineage>
</organism>
<dbReference type="AlphaFoldDB" id="A0A3S3VFJ0"/>
<evidence type="ECO:0000313" key="2">
    <source>
        <dbReference type="Proteomes" id="UP000286701"/>
    </source>
</evidence>
<dbReference type="OrthoDB" id="2604576at2"/>
<comment type="caution">
    <text evidence="1">The sequence shown here is derived from an EMBL/GenBank/DDBJ whole genome shotgun (WGS) entry which is preliminary data.</text>
</comment>
<dbReference type="SUPFAM" id="SSF159888">
    <property type="entry name" value="YdhG-like"/>
    <property type="match status" value="1"/>
</dbReference>
<dbReference type="RefSeq" id="WP_128533957.1">
    <property type="nucleotide sequence ID" value="NZ_SBIW01000004.1"/>
</dbReference>
<accession>A0A3S3VFJ0</accession>
<sequence length="143" mass="15967">MNIQEQIENYINSQPELKRSDMAALHKHILQTLPGCKLWFLDGKDSENKTVSNPSIGYGFYTMKYTNGTVREFYQIGISANTTGISVYILGIEDKKYLAHTFGTTIGKASVTGYCIKFKALKDININVLEAAIRYGVKASSEN</sequence>
<gene>
    <name evidence="1" type="ORF">EPL05_10705</name>
</gene>
<name>A0A3S3VFJ0_9SPHI</name>
<protein>
    <submittedName>
        <fullName evidence="1">DUF1801 domain-containing protein</fullName>
    </submittedName>
</protein>
<dbReference type="Proteomes" id="UP000286701">
    <property type="component" value="Unassembled WGS sequence"/>
</dbReference>
<evidence type="ECO:0000313" key="1">
    <source>
        <dbReference type="EMBL" id="RWY52371.1"/>
    </source>
</evidence>
<proteinExistence type="predicted"/>